<comment type="caution">
    <text evidence="1">The sequence shown here is derived from an EMBL/GenBank/DDBJ whole genome shotgun (WGS) entry which is preliminary data.</text>
</comment>
<dbReference type="Proteomes" id="UP001165960">
    <property type="component" value="Unassembled WGS sequence"/>
</dbReference>
<name>A0ACC2UBP3_9FUNG</name>
<protein>
    <submittedName>
        <fullName evidence="1">Uncharacterized protein</fullName>
    </submittedName>
</protein>
<dbReference type="EMBL" id="QTSX02000857">
    <property type="protein sequence ID" value="KAJ9084307.1"/>
    <property type="molecule type" value="Genomic_DNA"/>
</dbReference>
<evidence type="ECO:0000313" key="1">
    <source>
        <dbReference type="EMBL" id="KAJ9084307.1"/>
    </source>
</evidence>
<accession>A0ACC2UBP3</accession>
<sequence length="250" mass="27819">MLISELISGLLCLLTWTDNTWHYGTYCDTFGPVHFTKYPPNPAYSEFALKEILIHGPEAGTRETETVYREGIKITRPSLLFRDKYNFLPAYLVPMTPPHTPQPNRPQDSVAANESTFTQIFGVIYITLTGLIDSMVPISGPWAILGKFPNLAVGSPCWARGPSAHKSSGTPAGWIPDTVMPPPAPTRTPWLLTGMVLMALNAYLPQMSSVSSLWYPLQAAVPVLHWAASWWFILPRWEPNLVSLAPFSHN</sequence>
<evidence type="ECO:0000313" key="2">
    <source>
        <dbReference type="Proteomes" id="UP001165960"/>
    </source>
</evidence>
<organism evidence="1 2">
    <name type="scientific">Entomophthora muscae</name>
    <dbReference type="NCBI Taxonomy" id="34485"/>
    <lineage>
        <taxon>Eukaryota</taxon>
        <taxon>Fungi</taxon>
        <taxon>Fungi incertae sedis</taxon>
        <taxon>Zoopagomycota</taxon>
        <taxon>Entomophthoromycotina</taxon>
        <taxon>Entomophthoromycetes</taxon>
        <taxon>Entomophthorales</taxon>
        <taxon>Entomophthoraceae</taxon>
        <taxon>Entomophthora</taxon>
    </lineage>
</organism>
<reference evidence="1" key="1">
    <citation type="submission" date="2022-04" db="EMBL/GenBank/DDBJ databases">
        <title>Genome of the entomopathogenic fungus Entomophthora muscae.</title>
        <authorList>
            <person name="Elya C."/>
            <person name="Lovett B.R."/>
            <person name="Lee E."/>
            <person name="Macias A.M."/>
            <person name="Hajek A.E."/>
            <person name="De Bivort B.L."/>
            <person name="Kasson M.T."/>
            <person name="De Fine Licht H.H."/>
            <person name="Stajich J.E."/>
        </authorList>
    </citation>
    <scope>NUCLEOTIDE SEQUENCE</scope>
    <source>
        <strain evidence="1">Berkeley</strain>
    </source>
</reference>
<gene>
    <name evidence="1" type="ORF">DSO57_1025819</name>
</gene>
<proteinExistence type="predicted"/>
<keyword evidence="2" id="KW-1185">Reference proteome</keyword>